<evidence type="ECO:0000313" key="4">
    <source>
        <dbReference type="EMBL" id="SBS75340.1"/>
    </source>
</evidence>
<keyword evidence="2" id="KW-0964">Secreted</keyword>
<dbReference type="InterPro" id="IPR029058">
    <property type="entry name" value="AB_hydrolase_fold"/>
</dbReference>
<feature type="transmembrane region" description="Helical" evidence="3">
    <location>
        <begin position="76"/>
        <end position="94"/>
    </location>
</feature>
<dbReference type="Gene3D" id="3.40.50.1820">
    <property type="entry name" value="alpha/beta hydrolase"/>
    <property type="match status" value="1"/>
</dbReference>
<name>A0A1Y5PD10_9MYCO</name>
<dbReference type="InterPro" id="IPR050583">
    <property type="entry name" value="Mycobacterial_A85_antigen"/>
</dbReference>
<dbReference type="SUPFAM" id="SSF53474">
    <property type="entry name" value="alpha/beta-Hydrolases"/>
    <property type="match status" value="1"/>
</dbReference>
<keyword evidence="3" id="KW-1133">Transmembrane helix</keyword>
<keyword evidence="3" id="KW-0812">Transmembrane</keyword>
<protein>
    <submittedName>
        <fullName evidence="4">Esterase</fullName>
    </submittedName>
</protein>
<dbReference type="GO" id="GO:0005576">
    <property type="term" value="C:extracellular region"/>
    <property type="evidence" value="ECO:0007669"/>
    <property type="project" value="UniProtKB-SubCell"/>
</dbReference>
<dbReference type="PANTHER" id="PTHR48098:SF1">
    <property type="entry name" value="DIACYLGLYCEROL ACYLTRANSFERASE_MYCOLYLTRANSFERASE AG85A"/>
    <property type="match status" value="1"/>
</dbReference>
<reference evidence="4" key="1">
    <citation type="submission" date="2016-03" db="EMBL/GenBank/DDBJ databases">
        <authorList>
            <person name="Ploux O."/>
        </authorList>
    </citation>
    <scope>NUCLEOTIDE SEQUENCE</scope>
    <source>
        <strain evidence="4">UC10</strain>
    </source>
</reference>
<dbReference type="GO" id="GO:0016747">
    <property type="term" value="F:acyltransferase activity, transferring groups other than amino-acyl groups"/>
    <property type="evidence" value="ECO:0007669"/>
    <property type="project" value="TreeGrafter"/>
</dbReference>
<dbReference type="AlphaFoldDB" id="A0A1Y5PD10"/>
<comment type="subcellular location">
    <subcellularLocation>
        <location evidence="1">Secreted</location>
    </subcellularLocation>
</comment>
<dbReference type="PANTHER" id="PTHR48098">
    <property type="entry name" value="ENTEROCHELIN ESTERASE-RELATED"/>
    <property type="match status" value="1"/>
</dbReference>
<sequence length="467" mass="49356">MTPANHQHISLMHGWLPLTVQIVAGLVLVLAIGWRTRRWRLLWLPLAAIVGIAAARYAQWSVSDDGLAGDPAPHRLWVWIAVTTLAAVVAIVGWRGARWWRRGMSVLAIPLCALATALMLNLWAGYFPTVQTAWNQVTAGPLPDQTDRATVTQMVVQHAIPAQGTVVPVTIPSDASHFAHRQELVYLPPAYYATNPPPKLPTVMMIGGEFNTPADWLRAGNAIKTIDDFAAAHHGNAPVFVFVDSGGAFNNDTECVNGPRGNSADHLTKDVVPFMVSNFGVSADRAKWGAVGWSMGGTCAVDLTTMHPDMFSTFEDIAGDYAPNSGTKTQTIARLFGGNADAYASFDPATVMTKHGPYQGVSGWFAISGNPSTQRTPVKPVGYPGDPTAAANALCGVGSANNIDCAVVAEPGKHDWPFAARAFASALPWLAGQIQTPGVPSVALPGPPVRPPGPVTIAAAGGPPGVR</sequence>
<dbReference type="EMBL" id="FLQS01000015">
    <property type="protein sequence ID" value="SBS75340.1"/>
    <property type="molecule type" value="Genomic_DNA"/>
</dbReference>
<evidence type="ECO:0000256" key="3">
    <source>
        <dbReference type="SAM" id="Phobius"/>
    </source>
</evidence>
<keyword evidence="3" id="KW-0472">Membrane</keyword>
<dbReference type="Pfam" id="PF00756">
    <property type="entry name" value="Esterase"/>
    <property type="match status" value="1"/>
</dbReference>
<proteinExistence type="predicted"/>
<accession>A0A1Y5PD10</accession>
<feature type="transmembrane region" description="Helical" evidence="3">
    <location>
        <begin position="106"/>
        <end position="126"/>
    </location>
</feature>
<organism evidence="4">
    <name type="scientific">uncultured Mycobacterium sp</name>
    <dbReference type="NCBI Taxonomy" id="171292"/>
    <lineage>
        <taxon>Bacteria</taxon>
        <taxon>Bacillati</taxon>
        <taxon>Actinomycetota</taxon>
        <taxon>Actinomycetes</taxon>
        <taxon>Mycobacteriales</taxon>
        <taxon>Mycobacteriaceae</taxon>
        <taxon>Mycobacterium</taxon>
        <taxon>environmental samples</taxon>
    </lineage>
</organism>
<gene>
    <name evidence="4" type="ORF">MHPYR_220015</name>
</gene>
<dbReference type="InterPro" id="IPR000801">
    <property type="entry name" value="Esterase-like"/>
</dbReference>
<feature type="transmembrane region" description="Helical" evidence="3">
    <location>
        <begin position="41"/>
        <end position="60"/>
    </location>
</feature>
<feature type="transmembrane region" description="Helical" evidence="3">
    <location>
        <begin position="15"/>
        <end position="34"/>
    </location>
</feature>
<evidence type="ECO:0000256" key="2">
    <source>
        <dbReference type="ARBA" id="ARBA00022525"/>
    </source>
</evidence>
<evidence type="ECO:0000256" key="1">
    <source>
        <dbReference type="ARBA" id="ARBA00004613"/>
    </source>
</evidence>